<evidence type="ECO:0000256" key="12">
    <source>
        <dbReference type="ARBA" id="ARBA00075328"/>
    </source>
</evidence>
<dbReference type="SUPFAM" id="SSF69572">
    <property type="entry name" value="Activating enzymes of the ubiquitin-like proteins"/>
    <property type="match status" value="1"/>
</dbReference>
<comment type="catalytic activity">
    <reaction evidence="6">
        <text>[molybdopterin-synthase sulfur-carrier protein]-C-terminal Gly-Gly + ATP + H(+) = [molybdopterin-synthase sulfur-carrier protein]-C-terminal Gly-Gly-AMP + diphosphate</text>
        <dbReference type="Rhea" id="RHEA:43616"/>
        <dbReference type="Rhea" id="RHEA-COMP:12159"/>
        <dbReference type="Rhea" id="RHEA-COMP:12202"/>
        <dbReference type="ChEBI" id="CHEBI:15378"/>
        <dbReference type="ChEBI" id="CHEBI:30616"/>
        <dbReference type="ChEBI" id="CHEBI:33019"/>
        <dbReference type="ChEBI" id="CHEBI:90618"/>
        <dbReference type="ChEBI" id="CHEBI:90778"/>
        <dbReference type="EC" id="2.7.7.80"/>
    </reaction>
</comment>
<dbReference type="PANTHER" id="PTHR10953:SF240">
    <property type="entry name" value="SULFUR CARRIER PROTEIN THIS ADENYLYLTRANSFERASE"/>
    <property type="match status" value="1"/>
</dbReference>
<comment type="similarity">
    <text evidence="2">Belongs to the HesA/MoeB/ThiF family.</text>
</comment>
<dbReference type="GO" id="GO:0008146">
    <property type="term" value="F:sulfotransferase activity"/>
    <property type="evidence" value="ECO:0007669"/>
    <property type="project" value="TreeGrafter"/>
</dbReference>
<evidence type="ECO:0000256" key="8">
    <source>
        <dbReference type="ARBA" id="ARBA00063809"/>
    </source>
</evidence>
<dbReference type="AlphaFoldDB" id="A0A839IWI3"/>
<dbReference type="CDD" id="cd00757">
    <property type="entry name" value="ThiF_MoeB_HesA_family"/>
    <property type="match status" value="1"/>
</dbReference>
<evidence type="ECO:0000256" key="6">
    <source>
        <dbReference type="ARBA" id="ARBA00052218"/>
    </source>
</evidence>
<keyword evidence="4" id="KW-0547">Nucleotide-binding</keyword>
<dbReference type="GO" id="GO:0008641">
    <property type="term" value="F:ubiquitin-like modifier activating enzyme activity"/>
    <property type="evidence" value="ECO:0007669"/>
    <property type="project" value="InterPro"/>
</dbReference>
<protein>
    <recommendedName>
        <fullName evidence="10">Molybdopterin-synthase adenylyltransferase</fullName>
        <ecNumber evidence="9">2.7.7.80</ecNumber>
    </recommendedName>
    <alternativeName>
        <fullName evidence="13">MoaD protein adenylase</fullName>
    </alternativeName>
    <alternativeName>
        <fullName evidence="11">Molybdopterin-converting factor subunit 1 adenylase</fullName>
    </alternativeName>
    <alternativeName>
        <fullName evidence="12">Sulfur carrier protein MoaD adenylyltransferase</fullName>
    </alternativeName>
</protein>
<evidence type="ECO:0000256" key="4">
    <source>
        <dbReference type="ARBA" id="ARBA00022741"/>
    </source>
</evidence>
<dbReference type="GO" id="GO:0004792">
    <property type="term" value="F:thiosulfate-cyanide sulfurtransferase activity"/>
    <property type="evidence" value="ECO:0007669"/>
    <property type="project" value="TreeGrafter"/>
</dbReference>
<evidence type="ECO:0000313" key="16">
    <source>
        <dbReference type="Proteomes" id="UP000565262"/>
    </source>
</evidence>
<evidence type="ECO:0000256" key="9">
    <source>
        <dbReference type="ARBA" id="ARBA00066884"/>
    </source>
</evidence>
<feature type="domain" description="THIF-type NAD/FAD binding fold" evidence="14">
    <location>
        <begin position="9"/>
        <end position="244"/>
    </location>
</feature>
<dbReference type="Pfam" id="PF00899">
    <property type="entry name" value="ThiF"/>
    <property type="match status" value="1"/>
</dbReference>
<dbReference type="PANTHER" id="PTHR10953">
    <property type="entry name" value="UBIQUITIN-ACTIVATING ENZYME E1"/>
    <property type="match status" value="1"/>
</dbReference>
<dbReference type="Gene3D" id="3.40.50.720">
    <property type="entry name" value="NAD(P)-binding Rossmann-like Domain"/>
    <property type="match status" value="1"/>
</dbReference>
<dbReference type="InterPro" id="IPR000594">
    <property type="entry name" value="ThiF_NAD_FAD-bd"/>
</dbReference>
<reference evidence="15 16" key="1">
    <citation type="submission" date="2020-08" db="EMBL/GenBank/DDBJ databases">
        <title>Oceanospirillum sp. nov. isolated from marine sediment.</title>
        <authorList>
            <person name="Ji X."/>
        </authorList>
    </citation>
    <scope>NUCLEOTIDE SEQUENCE [LARGE SCALE GENOMIC DNA]</scope>
    <source>
        <strain evidence="15 16">D5</strain>
    </source>
</reference>
<dbReference type="GO" id="GO:0005829">
    <property type="term" value="C:cytosol"/>
    <property type="evidence" value="ECO:0007669"/>
    <property type="project" value="TreeGrafter"/>
</dbReference>
<dbReference type="NCBIfam" id="NF004281">
    <property type="entry name" value="PRK05690.1"/>
    <property type="match status" value="1"/>
</dbReference>
<name>A0A839IWI3_9GAMM</name>
<dbReference type="FunFam" id="3.40.50.720:FF:000033">
    <property type="entry name" value="Adenylyltransferase and sulfurtransferase MOCS3"/>
    <property type="match status" value="1"/>
</dbReference>
<dbReference type="Proteomes" id="UP000565262">
    <property type="component" value="Unassembled WGS sequence"/>
</dbReference>
<evidence type="ECO:0000256" key="5">
    <source>
        <dbReference type="ARBA" id="ARBA00022840"/>
    </source>
</evidence>
<gene>
    <name evidence="15" type="primary">moeB</name>
    <name evidence="15" type="ORF">H4O21_22150</name>
</gene>
<evidence type="ECO:0000313" key="15">
    <source>
        <dbReference type="EMBL" id="MBB1489318.1"/>
    </source>
</evidence>
<dbReference type="InterPro" id="IPR045886">
    <property type="entry name" value="ThiF/MoeB/HesA"/>
</dbReference>
<comment type="pathway">
    <text evidence="1">Cofactor biosynthesis; molybdopterin biosynthesis.</text>
</comment>
<keyword evidence="3 15" id="KW-0808">Transferase</keyword>
<dbReference type="GO" id="GO:0061605">
    <property type="term" value="F:molybdopterin-synthase adenylyltransferase activity"/>
    <property type="evidence" value="ECO:0007669"/>
    <property type="project" value="UniProtKB-EC"/>
</dbReference>
<dbReference type="RefSeq" id="WP_182811327.1">
    <property type="nucleotide sequence ID" value="NZ_JACJFM010000050.1"/>
</dbReference>
<keyword evidence="15" id="KW-0548">Nucleotidyltransferase</keyword>
<dbReference type="EC" id="2.7.7.80" evidence="9"/>
<evidence type="ECO:0000256" key="13">
    <source>
        <dbReference type="ARBA" id="ARBA00078531"/>
    </source>
</evidence>
<evidence type="ECO:0000256" key="10">
    <source>
        <dbReference type="ARBA" id="ARBA00073635"/>
    </source>
</evidence>
<comment type="caution">
    <text evidence="15">The sequence shown here is derived from an EMBL/GenBank/DDBJ whole genome shotgun (WGS) entry which is preliminary data.</text>
</comment>
<keyword evidence="16" id="KW-1185">Reference proteome</keyword>
<dbReference type="GO" id="GO:0005524">
    <property type="term" value="F:ATP binding"/>
    <property type="evidence" value="ECO:0007669"/>
    <property type="project" value="UniProtKB-KW"/>
</dbReference>
<dbReference type="EMBL" id="JACJFM010000050">
    <property type="protein sequence ID" value="MBB1489318.1"/>
    <property type="molecule type" value="Genomic_DNA"/>
</dbReference>
<comment type="subunit">
    <text evidence="8">Homodimer. Forms a stable heterotetrameric complex of 2 MoeB and 2 MoaD during adenylation of MoaD.</text>
</comment>
<evidence type="ECO:0000256" key="2">
    <source>
        <dbReference type="ARBA" id="ARBA00009919"/>
    </source>
</evidence>
<organism evidence="15 16">
    <name type="scientific">Oceanospirillum sediminis</name>
    <dbReference type="NCBI Taxonomy" id="2760088"/>
    <lineage>
        <taxon>Bacteria</taxon>
        <taxon>Pseudomonadati</taxon>
        <taxon>Pseudomonadota</taxon>
        <taxon>Gammaproteobacteria</taxon>
        <taxon>Oceanospirillales</taxon>
        <taxon>Oceanospirillaceae</taxon>
        <taxon>Oceanospirillum</taxon>
    </lineage>
</organism>
<sequence>MNDQQLLRYSRQIMLPEIDIQGQQNLLNSRVLIIGMGGLGSPAALYLAAAGVGSLVISDFDDVDLSNLQRQIIHGQQDIGRAKVDSAWESIRELNADCHVLPLPEKLSGDELKQQIALVDLVLDCSDRFSTRFAVNRYCMEVQTPLVSGAAIQFGGQLAVFDPKDPESPCYSCLYEETDDEAMRCAENGVVAPLVGVIGAMQAMEAVKILSGAGQAATGKLQIFDALTAQWRSMKLSRDPGCPVCSKRK</sequence>
<evidence type="ECO:0000256" key="3">
    <source>
        <dbReference type="ARBA" id="ARBA00022679"/>
    </source>
</evidence>
<accession>A0A839IWI3</accession>
<proteinExistence type="inferred from homology"/>
<evidence type="ECO:0000259" key="14">
    <source>
        <dbReference type="Pfam" id="PF00899"/>
    </source>
</evidence>
<comment type="function">
    <text evidence="7">Catalyzes the adenylation by ATP of the carboxyl group of the C-terminal glycine of sulfur carrier protein MoaD.</text>
</comment>
<evidence type="ECO:0000256" key="1">
    <source>
        <dbReference type="ARBA" id="ARBA00005046"/>
    </source>
</evidence>
<evidence type="ECO:0000256" key="7">
    <source>
        <dbReference type="ARBA" id="ARBA00055169"/>
    </source>
</evidence>
<evidence type="ECO:0000256" key="11">
    <source>
        <dbReference type="ARBA" id="ARBA00075110"/>
    </source>
</evidence>
<dbReference type="InterPro" id="IPR035985">
    <property type="entry name" value="Ubiquitin-activating_enz"/>
</dbReference>
<keyword evidence="5" id="KW-0067">ATP-binding</keyword>